<evidence type="ECO:0000313" key="1">
    <source>
        <dbReference type="EMBL" id="SFP45575.1"/>
    </source>
</evidence>
<dbReference type="AlphaFoldDB" id="A0A1I5QH52"/>
<gene>
    <name evidence="1" type="ORF">SAMN04488241_10241</name>
</gene>
<protein>
    <submittedName>
        <fullName evidence="1">Uncharacterized protein</fullName>
    </submittedName>
</protein>
<proteinExistence type="predicted"/>
<dbReference type="Proteomes" id="UP000199586">
    <property type="component" value="Unassembled WGS sequence"/>
</dbReference>
<name>A0A1I5QH52_9SPHN</name>
<dbReference type="RefSeq" id="WP_143090086.1">
    <property type="nucleotide sequence ID" value="NZ_FOXP01000002.1"/>
</dbReference>
<reference evidence="2" key="1">
    <citation type="submission" date="2016-10" db="EMBL/GenBank/DDBJ databases">
        <authorList>
            <person name="Varghese N."/>
            <person name="Submissions S."/>
        </authorList>
    </citation>
    <scope>NUCLEOTIDE SEQUENCE [LARGE SCALE GENOMIC DNA]</scope>
    <source>
        <strain evidence="2">CGMCC 1.9113</strain>
    </source>
</reference>
<organism evidence="1 2">
    <name type="scientific">Sphingomonas rubra</name>
    <dbReference type="NCBI Taxonomy" id="634430"/>
    <lineage>
        <taxon>Bacteria</taxon>
        <taxon>Pseudomonadati</taxon>
        <taxon>Pseudomonadota</taxon>
        <taxon>Alphaproteobacteria</taxon>
        <taxon>Sphingomonadales</taxon>
        <taxon>Sphingomonadaceae</taxon>
        <taxon>Sphingomonas</taxon>
    </lineage>
</organism>
<evidence type="ECO:0000313" key="2">
    <source>
        <dbReference type="Proteomes" id="UP000199586"/>
    </source>
</evidence>
<keyword evidence="2" id="KW-1185">Reference proteome</keyword>
<dbReference type="EMBL" id="FOXP01000002">
    <property type="protein sequence ID" value="SFP45575.1"/>
    <property type="molecule type" value="Genomic_DNA"/>
</dbReference>
<accession>A0A1I5QH52</accession>
<sequence length="257" mass="28791">MKKTDPTELDSNYISLSAAVAHAQKAFRSHLIAESVLKEGMVKGILKIRAKALLTEYACGNIRPLEKRRVNMQIRLDLNQDGIMLAIDPVHLAREPKGAQILWNWRNNHVAWLAPQPSRYTIGKVSGKPRAILPVRKVIYNVELENAAVSRLIGKLRANDKTSTTLLIKEKKLHRNDEAWKELFPDLFAAAAQGQLQSIIQTIRTRGGPAALVKLMLARRPEVGSNSTAKRIVRKLMDLDEQAVSAEIQRSQQLTKS</sequence>